<dbReference type="AlphaFoldDB" id="A0A4U8YRA4"/>
<reference evidence="4 5" key="1">
    <citation type="submission" date="2019-03" db="EMBL/GenBank/DDBJ databases">
        <authorList>
            <person name="Nijsse B."/>
        </authorList>
    </citation>
    <scope>NUCLEOTIDE SEQUENCE [LARGE SCALE GENOMIC DNA]</scope>
    <source>
        <strain evidence="4">Desulfoluna butyratoxydans MSL71</strain>
    </source>
</reference>
<dbReference type="Proteomes" id="UP000507962">
    <property type="component" value="Unassembled WGS sequence"/>
</dbReference>
<evidence type="ECO:0000313" key="5">
    <source>
        <dbReference type="Proteomes" id="UP000507962"/>
    </source>
</evidence>
<evidence type="ECO:0000313" key="4">
    <source>
        <dbReference type="EMBL" id="VFQ46411.1"/>
    </source>
</evidence>
<keyword evidence="2 4" id="KW-0012">Acyltransferase</keyword>
<proteinExistence type="predicted"/>
<dbReference type="Pfam" id="PF00583">
    <property type="entry name" value="Acetyltransf_1"/>
    <property type="match status" value="1"/>
</dbReference>
<evidence type="ECO:0000259" key="3">
    <source>
        <dbReference type="PROSITE" id="PS51186"/>
    </source>
</evidence>
<name>A0A4U8YRA4_9BACT</name>
<gene>
    <name evidence="4" type="ORF">MSL71_40750</name>
</gene>
<dbReference type="SUPFAM" id="SSF55729">
    <property type="entry name" value="Acyl-CoA N-acyltransferases (Nat)"/>
    <property type="match status" value="1"/>
</dbReference>
<dbReference type="Gene3D" id="3.40.630.30">
    <property type="match status" value="1"/>
</dbReference>
<accession>A0A4U8YRA4</accession>
<dbReference type="InterPro" id="IPR000182">
    <property type="entry name" value="GNAT_dom"/>
</dbReference>
<protein>
    <submittedName>
        <fullName evidence="4">Acyl-coa n-acyltransferase</fullName>
    </submittedName>
</protein>
<dbReference type="GO" id="GO:0016747">
    <property type="term" value="F:acyltransferase activity, transferring groups other than amino-acyl groups"/>
    <property type="evidence" value="ECO:0007669"/>
    <property type="project" value="InterPro"/>
</dbReference>
<dbReference type="PANTHER" id="PTHR43420:SF51">
    <property type="entry name" value="PEPTIDYL-LYSINE N-ACETYLTRANSFERASE YIAC"/>
    <property type="match status" value="1"/>
</dbReference>
<organism evidence="4 5">
    <name type="scientific">Desulfoluna butyratoxydans</name>
    <dbReference type="NCBI Taxonomy" id="231438"/>
    <lineage>
        <taxon>Bacteria</taxon>
        <taxon>Pseudomonadati</taxon>
        <taxon>Thermodesulfobacteriota</taxon>
        <taxon>Desulfobacteria</taxon>
        <taxon>Desulfobacterales</taxon>
        <taxon>Desulfolunaceae</taxon>
        <taxon>Desulfoluna</taxon>
    </lineage>
</organism>
<dbReference type="InterPro" id="IPR050680">
    <property type="entry name" value="YpeA/RimI_acetyltransf"/>
</dbReference>
<keyword evidence="5" id="KW-1185">Reference proteome</keyword>
<dbReference type="EMBL" id="CAADHO010000009">
    <property type="protein sequence ID" value="VFQ46411.1"/>
    <property type="molecule type" value="Genomic_DNA"/>
</dbReference>
<evidence type="ECO:0000256" key="1">
    <source>
        <dbReference type="ARBA" id="ARBA00022679"/>
    </source>
</evidence>
<dbReference type="PROSITE" id="PS51186">
    <property type="entry name" value="GNAT"/>
    <property type="match status" value="1"/>
</dbReference>
<evidence type="ECO:0000256" key="2">
    <source>
        <dbReference type="ARBA" id="ARBA00023315"/>
    </source>
</evidence>
<dbReference type="InterPro" id="IPR016181">
    <property type="entry name" value="Acyl_CoA_acyltransferase"/>
</dbReference>
<feature type="domain" description="N-acetyltransferase" evidence="3">
    <location>
        <begin position="5"/>
        <end position="159"/>
    </location>
</feature>
<dbReference type="CDD" id="cd04301">
    <property type="entry name" value="NAT_SF"/>
    <property type="match status" value="1"/>
</dbReference>
<dbReference type="PANTHER" id="PTHR43420">
    <property type="entry name" value="ACETYLTRANSFERASE"/>
    <property type="match status" value="1"/>
</dbReference>
<sequence>MSDVLITRLDHEGEAADFLALFTEYTRSLGTAGTPSDVPIPENLVEAIQKRNDVVVFLAYEEKQPAGFAVTVEGFSTFRAMPSLNIHDLGVSSRFRGHGVGKTLLNAVRDEAEKRGCCKLTLEVYENNTRAFSLYQSMGFSTLSGNDDTEQTLFMASPL</sequence>
<keyword evidence="1 4" id="KW-0808">Transferase</keyword>
<dbReference type="RefSeq" id="WP_180144082.1">
    <property type="nucleotide sequence ID" value="NZ_CAADHO010000009.1"/>
</dbReference>